<feature type="transmembrane region" description="Helical" evidence="7">
    <location>
        <begin position="29"/>
        <end position="55"/>
    </location>
</feature>
<reference evidence="9" key="1">
    <citation type="submission" date="2020-10" db="EMBL/GenBank/DDBJ databases">
        <authorList>
            <person name="Gilroy R."/>
        </authorList>
    </citation>
    <scope>NUCLEOTIDE SEQUENCE</scope>
    <source>
        <strain evidence="9">CHK186-9395</strain>
    </source>
</reference>
<dbReference type="GO" id="GO:0055085">
    <property type="term" value="P:transmembrane transport"/>
    <property type="evidence" value="ECO:0007669"/>
    <property type="project" value="InterPro"/>
</dbReference>
<protein>
    <submittedName>
        <fullName evidence="9">ABC transporter permease</fullName>
    </submittedName>
</protein>
<evidence type="ECO:0000256" key="5">
    <source>
        <dbReference type="ARBA" id="ARBA00022989"/>
    </source>
</evidence>
<reference evidence="9" key="2">
    <citation type="journal article" date="2021" name="PeerJ">
        <title>Extensive microbial diversity within the chicken gut microbiome revealed by metagenomics and culture.</title>
        <authorList>
            <person name="Gilroy R."/>
            <person name="Ravi A."/>
            <person name="Getino M."/>
            <person name="Pursley I."/>
            <person name="Horton D.L."/>
            <person name="Alikhan N.F."/>
            <person name="Baker D."/>
            <person name="Gharbi K."/>
            <person name="Hall N."/>
            <person name="Watson M."/>
            <person name="Adriaenssens E.M."/>
            <person name="Foster-Nyarko E."/>
            <person name="Jarju S."/>
            <person name="Secka A."/>
            <person name="Antonio M."/>
            <person name="Oren A."/>
            <person name="Chaudhuri R.R."/>
            <person name="La Ragione R."/>
            <person name="Hildebrand F."/>
            <person name="Pallen M.J."/>
        </authorList>
    </citation>
    <scope>NUCLEOTIDE SEQUENCE</scope>
    <source>
        <strain evidence="9">CHK186-9395</strain>
    </source>
</reference>
<feature type="transmembrane region" description="Helical" evidence="7">
    <location>
        <begin position="91"/>
        <end position="110"/>
    </location>
</feature>
<evidence type="ECO:0000256" key="3">
    <source>
        <dbReference type="ARBA" id="ARBA00022475"/>
    </source>
</evidence>
<comment type="caution">
    <text evidence="9">The sequence shown here is derived from an EMBL/GenBank/DDBJ whole genome shotgun (WGS) entry which is preliminary data.</text>
</comment>
<dbReference type="PROSITE" id="PS50928">
    <property type="entry name" value="ABC_TM1"/>
    <property type="match status" value="1"/>
</dbReference>
<feature type="domain" description="ABC transmembrane type-1" evidence="8">
    <location>
        <begin position="83"/>
        <end position="263"/>
    </location>
</feature>
<comment type="subcellular location">
    <subcellularLocation>
        <location evidence="1 7">Cell membrane</location>
        <topology evidence="1 7">Multi-pass membrane protein</topology>
    </subcellularLocation>
</comment>
<organism evidence="9 10">
    <name type="scientific">Candidatus Caccopulliclostridium gallistercoris</name>
    <dbReference type="NCBI Taxonomy" id="2840719"/>
    <lineage>
        <taxon>Bacteria</taxon>
        <taxon>Bacillati</taxon>
        <taxon>Bacillota</taxon>
        <taxon>Clostridia</taxon>
        <taxon>Candidatus Caccopulliclostridium</taxon>
    </lineage>
</organism>
<keyword evidence="4 7" id="KW-0812">Transmembrane</keyword>
<evidence type="ECO:0000256" key="2">
    <source>
        <dbReference type="ARBA" id="ARBA00022448"/>
    </source>
</evidence>
<evidence type="ECO:0000256" key="7">
    <source>
        <dbReference type="RuleBase" id="RU363032"/>
    </source>
</evidence>
<feature type="transmembrane region" description="Helical" evidence="7">
    <location>
        <begin position="244"/>
        <end position="263"/>
    </location>
</feature>
<evidence type="ECO:0000313" key="10">
    <source>
        <dbReference type="Proteomes" id="UP000886861"/>
    </source>
</evidence>
<dbReference type="Gene3D" id="1.10.3720.10">
    <property type="entry name" value="MetI-like"/>
    <property type="match status" value="1"/>
</dbReference>
<keyword evidence="6 7" id="KW-0472">Membrane</keyword>
<dbReference type="Proteomes" id="UP000886861">
    <property type="component" value="Unassembled WGS sequence"/>
</dbReference>
<feature type="transmembrane region" description="Helical" evidence="7">
    <location>
        <begin position="148"/>
        <end position="169"/>
    </location>
</feature>
<dbReference type="GO" id="GO:0005886">
    <property type="term" value="C:plasma membrane"/>
    <property type="evidence" value="ECO:0007669"/>
    <property type="project" value="UniProtKB-SubCell"/>
</dbReference>
<accession>A0A9D1NET8</accession>
<dbReference type="EMBL" id="DVOJ01000007">
    <property type="protein sequence ID" value="HIV01297.1"/>
    <property type="molecule type" value="Genomic_DNA"/>
</dbReference>
<keyword evidence="5 7" id="KW-1133">Transmembrane helix</keyword>
<dbReference type="PANTHER" id="PTHR30151">
    <property type="entry name" value="ALKANE SULFONATE ABC TRANSPORTER-RELATED, MEMBRANE SUBUNIT"/>
    <property type="match status" value="1"/>
</dbReference>
<dbReference type="InterPro" id="IPR000515">
    <property type="entry name" value="MetI-like"/>
</dbReference>
<evidence type="ECO:0000256" key="1">
    <source>
        <dbReference type="ARBA" id="ARBA00004651"/>
    </source>
</evidence>
<evidence type="ECO:0000259" key="8">
    <source>
        <dbReference type="PROSITE" id="PS50928"/>
    </source>
</evidence>
<feature type="transmembrane region" description="Helical" evidence="7">
    <location>
        <begin position="189"/>
        <end position="210"/>
    </location>
</feature>
<keyword evidence="3" id="KW-1003">Cell membrane</keyword>
<sequence length="272" mass="30278">MIKKKKKKAELNFSPSHKEYLKKIKKDKAIVLSSQILLLVAIIGLWELFTAVGILDSFYFSSPSRIINTLGEMFATGDIWAHIGVTLYETLLGFIIATLLGTLIAILLWWSEKLRRILDPYIVVLNALPKIALGPMIVIWFGIGTTSIVVMCIMICLIITTISMLNAFLACDKDKIQLMKSLGANKFQILFKLILPSSLADFISVLKINVGMSWVGTIMGEYLSSRAGLGYLIVYGGQVFRLDLVMTATLILCLLAGGMYFIVARIEARFKK</sequence>
<comment type="similarity">
    <text evidence="7">Belongs to the binding-protein-dependent transport system permease family.</text>
</comment>
<evidence type="ECO:0000313" key="9">
    <source>
        <dbReference type="EMBL" id="HIV01297.1"/>
    </source>
</evidence>
<dbReference type="CDD" id="cd06261">
    <property type="entry name" value="TM_PBP2"/>
    <property type="match status" value="1"/>
</dbReference>
<name>A0A9D1NET8_9FIRM</name>
<evidence type="ECO:0000256" key="4">
    <source>
        <dbReference type="ARBA" id="ARBA00022692"/>
    </source>
</evidence>
<dbReference type="AlphaFoldDB" id="A0A9D1NET8"/>
<dbReference type="PANTHER" id="PTHR30151:SF19">
    <property type="entry name" value="ABC TRANSPORTER PERMEASE"/>
    <property type="match status" value="1"/>
</dbReference>
<dbReference type="InterPro" id="IPR035906">
    <property type="entry name" value="MetI-like_sf"/>
</dbReference>
<dbReference type="SUPFAM" id="SSF161098">
    <property type="entry name" value="MetI-like"/>
    <property type="match status" value="1"/>
</dbReference>
<keyword evidence="2 7" id="KW-0813">Transport</keyword>
<evidence type="ECO:0000256" key="6">
    <source>
        <dbReference type="ARBA" id="ARBA00023136"/>
    </source>
</evidence>
<gene>
    <name evidence="9" type="ORF">IAA62_01925</name>
</gene>
<proteinExistence type="inferred from homology"/>
<dbReference type="Pfam" id="PF00528">
    <property type="entry name" value="BPD_transp_1"/>
    <property type="match status" value="1"/>
</dbReference>
<feature type="transmembrane region" description="Helical" evidence="7">
    <location>
        <begin position="122"/>
        <end position="142"/>
    </location>
</feature>